<gene>
    <name evidence="2" type="ORF">B296_00004093</name>
</gene>
<feature type="compositionally biased region" description="Basic residues" evidence="1">
    <location>
        <begin position="1"/>
        <end position="12"/>
    </location>
</feature>
<feature type="compositionally biased region" description="Low complexity" evidence="1">
    <location>
        <begin position="72"/>
        <end position="86"/>
    </location>
</feature>
<name>A0A426ZYG8_ENSVE</name>
<sequence>MPSSRAWRRRLTRSPPRSPPWASSIPHSARPPAPSSLPSAAPPGSSISIGSIALENGCRGCWTTGMPPTEVPSPSLSPTLSNPSSL</sequence>
<dbReference type="Proteomes" id="UP000287651">
    <property type="component" value="Unassembled WGS sequence"/>
</dbReference>
<protein>
    <submittedName>
        <fullName evidence="2">Uncharacterized protein</fullName>
    </submittedName>
</protein>
<dbReference type="EMBL" id="AMZH03004505">
    <property type="protein sequence ID" value="RRT69000.1"/>
    <property type="molecule type" value="Genomic_DNA"/>
</dbReference>
<feature type="region of interest" description="Disordered" evidence="1">
    <location>
        <begin position="1"/>
        <end position="86"/>
    </location>
</feature>
<comment type="caution">
    <text evidence="2">The sequence shown here is derived from an EMBL/GenBank/DDBJ whole genome shotgun (WGS) entry which is preliminary data.</text>
</comment>
<evidence type="ECO:0000313" key="2">
    <source>
        <dbReference type="EMBL" id="RRT69000.1"/>
    </source>
</evidence>
<evidence type="ECO:0000313" key="3">
    <source>
        <dbReference type="Proteomes" id="UP000287651"/>
    </source>
</evidence>
<reference evidence="2 3" key="1">
    <citation type="journal article" date="2014" name="Agronomy (Basel)">
        <title>A Draft Genome Sequence for Ensete ventricosum, the Drought-Tolerant Tree Against Hunger.</title>
        <authorList>
            <person name="Harrison J."/>
            <person name="Moore K.A."/>
            <person name="Paszkiewicz K."/>
            <person name="Jones T."/>
            <person name="Grant M."/>
            <person name="Ambacheew D."/>
            <person name="Muzemil S."/>
            <person name="Studholme D.J."/>
        </authorList>
    </citation>
    <scope>NUCLEOTIDE SEQUENCE [LARGE SCALE GENOMIC DNA]</scope>
</reference>
<accession>A0A426ZYG8</accession>
<evidence type="ECO:0000256" key="1">
    <source>
        <dbReference type="SAM" id="MobiDB-lite"/>
    </source>
</evidence>
<organism evidence="2 3">
    <name type="scientific">Ensete ventricosum</name>
    <name type="common">Abyssinian banana</name>
    <name type="synonym">Musa ensete</name>
    <dbReference type="NCBI Taxonomy" id="4639"/>
    <lineage>
        <taxon>Eukaryota</taxon>
        <taxon>Viridiplantae</taxon>
        <taxon>Streptophyta</taxon>
        <taxon>Embryophyta</taxon>
        <taxon>Tracheophyta</taxon>
        <taxon>Spermatophyta</taxon>
        <taxon>Magnoliopsida</taxon>
        <taxon>Liliopsida</taxon>
        <taxon>Zingiberales</taxon>
        <taxon>Musaceae</taxon>
        <taxon>Ensete</taxon>
    </lineage>
</organism>
<feature type="compositionally biased region" description="Low complexity" evidence="1">
    <location>
        <begin position="36"/>
        <end position="53"/>
    </location>
</feature>
<dbReference type="AlphaFoldDB" id="A0A426ZYG8"/>
<proteinExistence type="predicted"/>